<protein>
    <recommendedName>
        <fullName evidence="1">Aldos-2-ulose dehydratase beta-propeller domain-containing protein</fullName>
    </recommendedName>
</protein>
<dbReference type="AlphaFoldDB" id="A0A077NM14"/>
<dbReference type="Proteomes" id="UP000028487">
    <property type="component" value="Unassembled WGS sequence"/>
</dbReference>
<dbReference type="Pfam" id="PF22301">
    <property type="entry name" value="AUDH_beta_propeller"/>
    <property type="match status" value="1"/>
</dbReference>
<proteinExistence type="predicted"/>
<gene>
    <name evidence="2" type="ORF">XBFM1_1260059</name>
</gene>
<evidence type="ECO:0000313" key="2">
    <source>
        <dbReference type="EMBL" id="CDG99910.1"/>
    </source>
</evidence>
<dbReference type="Gene3D" id="2.130.10.130">
    <property type="entry name" value="Integrin alpha, N-terminal"/>
    <property type="match status" value="1"/>
</dbReference>
<dbReference type="InterPro" id="IPR054583">
    <property type="entry name" value="Beta-prop_AUDH"/>
</dbReference>
<accession>A0A077NM14</accession>
<comment type="caution">
    <text evidence="2">The sequence shown here is derived from an EMBL/GenBank/DDBJ whole genome shotgun (WGS) entry which is preliminary data.</text>
</comment>
<dbReference type="EMBL" id="CBSV010000031">
    <property type="protein sequence ID" value="CDG99910.1"/>
    <property type="molecule type" value="Genomic_DNA"/>
</dbReference>
<reference evidence="2" key="1">
    <citation type="submission" date="2013-07" db="EMBL/GenBank/DDBJ databases">
        <title>Sub-species coevolution in mutualistic symbiosis.</title>
        <authorList>
            <person name="Murfin K."/>
            <person name="Klassen J."/>
            <person name="Lee M."/>
            <person name="Forst S."/>
            <person name="Stock P."/>
            <person name="Goodrich-Blair H."/>
        </authorList>
    </citation>
    <scope>NUCLEOTIDE SEQUENCE [LARGE SCALE GENOMIC DNA]</scope>
    <source>
        <strain evidence="2">Feltiae Moldova</strain>
    </source>
</reference>
<evidence type="ECO:0000259" key="1">
    <source>
        <dbReference type="Pfam" id="PF22301"/>
    </source>
</evidence>
<feature type="domain" description="Aldos-2-ulose dehydratase beta-propeller" evidence="1">
    <location>
        <begin position="107"/>
        <end position="290"/>
    </location>
</feature>
<sequence length="425" mass="47562">MTNDYSKLPIPIFEQVLVADQLRDGYWLEAPDINKDGLFDLFGYGLSLGEIYWYRNPDWKRHLVVDNIRMPVGGDYADVSGNGYPDIIVCYDLYGPGGTLYDANPTGGKIDWIENPGSEFVESERWERHYVGRTTGMHRLRAGFFTQTDRLEILGLPIVPHGNIHSLLPVVLFTKPDNVKTANEWPMEIIENTFFRLIHGAEKKRGLIPGSDRDSLLLASDEGITWLYYDDQKSQWIKVLIGVGELTQFESTGFRGSGDLDVGRAGGDSFAYVAAVEPFHGNTVAVYVKDKLGTPAELATWKRFILDVFGDPNENGEGPGHQVLCADFDGDGDDEFLVALRGPWPWQGVFYYKAIDLSRGIFTRWRVSSESVARIAAADFNQDGKLDFATIAYSVPNYFVAKQARIVVHLNQIKRDVTVGDTDGA</sequence>
<dbReference type="SUPFAM" id="SSF69318">
    <property type="entry name" value="Integrin alpha N-terminal domain"/>
    <property type="match status" value="1"/>
</dbReference>
<dbReference type="RefSeq" id="WP_038222998.1">
    <property type="nucleotide sequence ID" value="NZ_CAWLWD010000114.1"/>
</dbReference>
<dbReference type="InterPro" id="IPR028994">
    <property type="entry name" value="Integrin_alpha_N"/>
</dbReference>
<dbReference type="HOGENOM" id="CLU_054197_0_0_6"/>
<organism evidence="2">
    <name type="scientific">Xenorhabdus bovienii str. feltiae Moldova</name>
    <dbReference type="NCBI Taxonomy" id="1398200"/>
    <lineage>
        <taxon>Bacteria</taxon>
        <taxon>Pseudomonadati</taxon>
        <taxon>Pseudomonadota</taxon>
        <taxon>Gammaproteobacteria</taxon>
        <taxon>Enterobacterales</taxon>
        <taxon>Morganellaceae</taxon>
        <taxon>Xenorhabdus</taxon>
    </lineage>
</organism>
<name>A0A077NM14_XENBV</name>